<keyword evidence="2" id="KW-1185">Reference proteome</keyword>
<protein>
    <submittedName>
        <fullName evidence="1">Uncharacterized protein</fullName>
    </submittedName>
</protein>
<proteinExistence type="predicted"/>
<dbReference type="Proteomes" id="UP001590951">
    <property type="component" value="Unassembled WGS sequence"/>
</dbReference>
<accession>A0ABR4AQS1</accession>
<dbReference type="EMBL" id="JBHFEH010000084">
    <property type="protein sequence ID" value="KAL2048050.1"/>
    <property type="molecule type" value="Genomic_DNA"/>
</dbReference>
<gene>
    <name evidence="1" type="ORF">ABVK25_011087</name>
</gene>
<reference evidence="1 2" key="1">
    <citation type="submission" date="2024-09" db="EMBL/GenBank/DDBJ databases">
        <title>Rethinking Asexuality: The Enigmatic Case of Functional Sexual Genes in Lepraria (Stereocaulaceae).</title>
        <authorList>
            <person name="Doellman M."/>
            <person name="Sun Y."/>
            <person name="Barcenas-Pena A."/>
            <person name="Lumbsch H.T."/>
            <person name="Grewe F."/>
        </authorList>
    </citation>
    <scope>NUCLEOTIDE SEQUENCE [LARGE SCALE GENOMIC DNA]</scope>
    <source>
        <strain evidence="1 2">Grewe 0041</strain>
    </source>
</reference>
<evidence type="ECO:0000313" key="2">
    <source>
        <dbReference type="Proteomes" id="UP001590951"/>
    </source>
</evidence>
<sequence>MESCMTNNQFVPGTLYLVDLEGTLRAKQASGRQNDVVLIPAPSDDPDDPLNWSAKRKALSTASISMCVRHLLRNWSTSVTNDLD</sequence>
<name>A0ABR4AQS1_9LECA</name>
<organism evidence="1 2">
    <name type="scientific">Lepraria finkii</name>
    <dbReference type="NCBI Taxonomy" id="1340010"/>
    <lineage>
        <taxon>Eukaryota</taxon>
        <taxon>Fungi</taxon>
        <taxon>Dikarya</taxon>
        <taxon>Ascomycota</taxon>
        <taxon>Pezizomycotina</taxon>
        <taxon>Lecanoromycetes</taxon>
        <taxon>OSLEUM clade</taxon>
        <taxon>Lecanoromycetidae</taxon>
        <taxon>Lecanorales</taxon>
        <taxon>Lecanorineae</taxon>
        <taxon>Stereocaulaceae</taxon>
        <taxon>Lepraria</taxon>
    </lineage>
</organism>
<comment type="caution">
    <text evidence="1">The sequence shown here is derived from an EMBL/GenBank/DDBJ whole genome shotgun (WGS) entry which is preliminary data.</text>
</comment>
<evidence type="ECO:0000313" key="1">
    <source>
        <dbReference type="EMBL" id="KAL2048050.1"/>
    </source>
</evidence>